<evidence type="ECO:0000256" key="4">
    <source>
        <dbReference type="ARBA" id="ARBA00022989"/>
    </source>
</evidence>
<evidence type="ECO:0000259" key="7">
    <source>
        <dbReference type="PROSITE" id="PS50850"/>
    </source>
</evidence>
<reference evidence="9 11" key="2">
    <citation type="submission" date="2023-02" db="EMBL/GenBank/DDBJ databases">
        <title>Population genomics of bacteria associated with diatom.</title>
        <authorList>
            <person name="Xie J."/>
            <person name="Wang H."/>
        </authorList>
    </citation>
    <scope>NUCLEOTIDE SEQUENCE [LARGE SCALE GENOMIC DNA]</scope>
    <source>
        <strain evidence="9 11">PT47_8</strain>
    </source>
</reference>
<dbReference type="PANTHER" id="PTHR23502">
    <property type="entry name" value="MAJOR FACILITATOR SUPERFAMILY"/>
    <property type="match status" value="1"/>
</dbReference>
<evidence type="ECO:0000256" key="6">
    <source>
        <dbReference type="SAM" id="Phobius"/>
    </source>
</evidence>
<keyword evidence="5 6" id="KW-0472">Membrane</keyword>
<evidence type="ECO:0000256" key="5">
    <source>
        <dbReference type="ARBA" id="ARBA00023136"/>
    </source>
</evidence>
<dbReference type="EMBL" id="CP015124">
    <property type="protein sequence ID" value="ANP35062.1"/>
    <property type="molecule type" value="Genomic_DNA"/>
</dbReference>
<keyword evidence="10" id="KW-1185">Reference proteome</keyword>
<dbReference type="InterPro" id="IPR005829">
    <property type="entry name" value="Sugar_transporter_CS"/>
</dbReference>
<dbReference type="OrthoDB" id="9800416at2"/>
<proteinExistence type="predicted"/>
<dbReference type="InterPro" id="IPR036259">
    <property type="entry name" value="MFS_trans_sf"/>
</dbReference>
<dbReference type="RefSeq" id="WP_065270238.1">
    <property type="nucleotide sequence ID" value="NZ_CP015124.1"/>
</dbReference>
<dbReference type="Pfam" id="PF07690">
    <property type="entry name" value="MFS_1"/>
    <property type="match status" value="1"/>
</dbReference>
<feature type="transmembrane region" description="Helical" evidence="6">
    <location>
        <begin position="106"/>
        <end position="127"/>
    </location>
</feature>
<dbReference type="PROSITE" id="PS00216">
    <property type="entry name" value="SUGAR_TRANSPORT_1"/>
    <property type="match status" value="1"/>
</dbReference>
<evidence type="ECO:0000313" key="11">
    <source>
        <dbReference type="Proteomes" id="UP001218364"/>
    </source>
</evidence>
<keyword evidence="2" id="KW-0813">Transport</keyword>
<dbReference type="PANTHER" id="PTHR23502:SF132">
    <property type="entry name" value="POLYAMINE TRANSPORTER 2-RELATED"/>
    <property type="match status" value="1"/>
</dbReference>
<dbReference type="SUPFAM" id="SSF103473">
    <property type="entry name" value="MFS general substrate transporter"/>
    <property type="match status" value="1"/>
</dbReference>
<dbReference type="InterPro" id="IPR020846">
    <property type="entry name" value="MFS_dom"/>
</dbReference>
<dbReference type="GO" id="GO:0140115">
    <property type="term" value="P:export across plasma membrane"/>
    <property type="evidence" value="ECO:0007669"/>
    <property type="project" value="UniProtKB-ARBA"/>
</dbReference>
<evidence type="ECO:0000256" key="1">
    <source>
        <dbReference type="ARBA" id="ARBA00004141"/>
    </source>
</evidence>
<dbReference type="EMBL" id="JARCJK010000001">
    <property type="protein sequence ID" value="MDE4164647.1"/>
    <property type="molecule type" value="Genomic_DNA"/>
</dbReference>
<evidence type="ECO:0000313" key="9">
    <source>
        <dbReference type="EMBL" id="MDE4164647.1"/>
    </source>
</evidence>
<feature type="transmembrane region" description="Helical" evidence="6">
    <location>
        <begin position="376"/>
        <end position="395"/>
    </location>
</feature>
<dbReference type="Gene3D" id="1.20.1720.10">
    <property type="entry name" value="Multidrug resistance protein D"/>
    <property type="match status" value="1"/>
</dbReference>
<feature type="transmembrane region" description="Helical" evidence="6">
    <location>
        <begin position="256"/>
        <end position="277"/>
    </location>
</feature>
<comment type="subcellular location">
    <subcellularLocation>
        <location evidence="1">Membrane</location>
        <topology evidence="1">Multi-pass membrane protein</topology>
    </subcellularLocation>
</comment>
<keyword evidence="3 6" id="KW-0812">Transmembrane</keyword>
<dbReference type="GO" id="GO:0042908">
    <property type="term" value="P:xenobiotic transport"/>
    <property type="evidence" value="ECO:0007669"/>
    <property type="project" value="UniProtKB-ARBA"/>
</dbReference>
<dbReference type="PATRIC" id="fig|60890.4.peg.119"/>
<gene>
    <name evidence="8" type="primary">bcr</name>
    <name evidence="8" type="ORF">JL2886_00126</name>
    <name evidence="9" type="ORF">PXK24_03015</name>
</gene>
<accession>A0A1B0ZLM7</accession>
<feature type="transmembrane region" description="Helical" evidence="6">
    <location>
        <begin position="170"/>
        <end position="189"/>
    </location>
</feature>
<dbReference type="AlphaFoldDB" id="A0A1B0ZLM7"/>
<evidence type="ECO:0000313" key="8">
    <source>
        <dbReference type="EMBL" id="ANP35062.1"/>
    </source>
</evidence>
<reference evidence="8 10" key="1">
    <citation type="submission" date="2016-04" db="EMBL/GenBank/DDBJ databases">
        <authorList>
            <person name="Evans L.H."/>
            <person name="Alamgir A."/>
            <person name="Owens N."/>
            <person name="Weber N.D."/>
            <person name="Virtaneva K."/>
            <person name="Barbian K."/>
            <person name="Babar A."/>
            <person name="Rosenke K."/>
        </authorList>
    </citation>
    <scope>NUCLEOTIDE SEQUENCE [LARGE SCALE GENOMIC DNA]</scope>
    <source>
        <strain evidence="8 10">JL2886</strain>
    </source>
</reference>
<sequence>MSKSVSNPMSKGEFIALIAMMFATIAFSIDAMLPALPEIGATLSPDNINRAQLIITSFVLGMGIGTFFTGPISDAFGRKPVIFGGVILYIISAAAAWAAQSLELALLARVTMGLGAAGPRVVAMAVVRDLYSGREMARVVSIAMMIFTLVPAVAPMLGSVIIAFSSWRGIFAAFAAFALIIALWMGVRLPETLERQDRRPVRPALMAAALKEMVTHPTVRLSIIAQCLCLGMLFTMITLVQPAYDVVFDRAESFPYWFFGVALVAGTGSLLNAVLVVRLGMRRMVTWALASQIGLASAMLVLESMPLDNSVAFGLFVIWQTSVFFMAGVTLGNLNAMGMEPMGHIAGMAASVMGAISTVVAAAIAAPVGLLFDGSLLPLTAGILIMAFLGFLVMLHMARVEARLPAV</sequence>
<evidence type="ECO:0000256" key="3">
    <source>
        <dbReference type="ARBA" id="ARBA00022692"/>
    </source>
</evidence>
<feature type="transmembrane region" description="Helical" evidence="6">
    <location>
        <begin position="51"/>
        <end position="69"/>
    </location>
</feature>
<dbReference type="GO" id="GO:0022857">
    <property type="term" value="F:transmembrane transporter activity"/>
    <property type="evidence" value="ECO:0007669"/>
    <property type="project" value="InterPro"/>
</dbReference>
<dbReference type="PROSITE" id="PS50850">
    <property type="entry name" value="MFS"/>
    <property type="match status" value="1"/>
</dbReference>
<evidence type="ECO:0000313" key="10">
    <source>
        <dbReference type="Proteomes" id="UP000092565"/>
    </source>
</evidence>
<feature type="transmembrane region" description="Helical" evidence="6">
    <location>
        <begin position="311"/>
        <end position="334"/>
    </location>
</feature>
<dbReference type="GO" id="GO:0005886">
    <property type="term" value="C:plasma membrane"/>
    <property type="evidence" value="ECO:0007669"/>
    <property type="project" value="TreeGrafter"/>
</dbReference>
<name>A0A1B0ZLM7_9RHOB</name>
<organism evidence="8 10">
    <name type="scientific">Phaeobacter gallaeciensis</name>
    <dbReference type="NCBI Taxonomy" id="60890"/>
    <lineage>
        <taxon>Bacteria</taxon>
        <taxon>Pseudomonadati</taxon>
        <taxon>Pseudomonadota</taxon>
        <taxon>Alphaproteobacteria</taxon>
        <taxon>Rhodobacterales</taxon>
        <taxon>Roseobacteraceae</taxon>
        <taxon>Phaeobacter</taxon>
    </lineage>
</organism>
<feature type="domain" description="Major facilitator superfamily (MFS) profile" evidence="7">
    <location>
        <begin position="14"/>
        <end position="399"/>
    </location>
</feature>
<feature type="transmembrane region" description="Helical" evidence="6">
    <location>
        <begin position="284"/>
        <end position="305"/>
    </location>
</feature>
<keyword evidence="4 6" id="KW-1133">Transmembrane helix</keyword>
<feature type="transmembrane region" description="Helical" evidence="6">
    <location>
        <begin position="346"/>
        <end position="370"/>
    </location>
</feature>
<feature type="transmembrane region" description="Helical" evidence="6">
    <location>
        <begin position="221"/>
        <end position="244"/>
    </location>
</feature>
<feature type="transmembrane region" description="Helical" evidence="6">
    <location>
        <begin position="12"/>
        <end position="31"/>
    </location>
</feature>
<feature type="transmembrane region" description="Helical" evidence="6">
    <location>
        <begin position="81"/>
        <end position="100"/>
    </location>
</feature>
<dbReference type="Proteomes" id="UP000092565">
    <property type="component" value="Chromosome"/>
</dbReference>
<dbReference type="InterPro" id="IPR011701">
    <property type="entry name" value="MFS"/>
</dbReference>
<protein>
    <submittedName>
        <fullName evidence="8 9">MFS transporter</fullName>
    </submittedName>
</protein>
<dbReference type="Proteomes" id="UP001218364">
    <property type="component" value="Unassembled WGS sequence"/>
</dbReference>
<feature type="transmembrane region" description="Helical" evidence="6">
    <location>
        <begin position="139"/>
        <end position="164"/>
    </location>
</feature>
<evidence type="ECO:0000256" key="2">
    <source>
        <dbReference type="ARBA" id="ARBA00022448"/>
    </source>
</evidence>